<dbReference type="InterPro" id="IPR051788">
    <property type="entry name" value="MFS_Transporter"/>
</dbReference>
<feature type="transmembrane region" description="Helical" evidence="5">
    <location>
        <begin position="342"/>
        <end position="361"/>
    </location>
</feature>
<dbReference type="CDD" id="cd17393">
    <property type="entry name" value="MFS_MosC_like"/>
    <property type="match status" value="1"/>
</dbReference>
<feature type="transmembrane region" description="Helical" evidence="5">
    <location>
        <begin position="12"/>
        <end position="30"/>
    </location>
</feature>
<evidence type="ECO:0000256" key="4">
    <source>
        <dbReference type="ARBA" id="ARBA00023136"/>
    </source>
</evidence>
<keyword evidence="3 5" id="KW-1133">Transmembrane helix</keyword>
<feature type="transmembrane region" description="Helical" evidence="5">
    <location>
        <begin position="274"/>
        <end position="296"/>
    </location>
</feature>
<feature type="domain" description="Major facilitator superfamily (MFS) profile" evidence="6">
    <location>
        <begin position="4"/>
        <end position="396"/>
    </location>
</feature>
<name>A0ABN1Q325_9ACTN</name>
<reference evidence="7 8" key="1">
    <citation type="journal article" date="2019" name="Int. J. Syst. Evol. Microbiol.">
        <title>The Global Catalogue of Microorganisms (GCM) 10K type strain sequencing project: providing services to taxonomists for standard genome sequencing and annotation.</title>
        <authorList>
            <consortium name="The Broad Institute Genomics Platform"/>
            <consortium name="The Broad Institute Genome Sequencing Center for Infectious Disease"/>
            <person name="Wu L."/>
            <person name="Ma J."/>
        </authorList>
    </citation>
    <scope>NUCLEOTIDE SEQUENCE [LARGE SCALE GENOMIC DNA]</scope>
    <source>
        <strain evidence="7 8">JCM 11136</strain>
    </source>
</reference>
<evidence type="ECO:0000313" key="7">
    <source>
        <dbReference type="EMBL" id="GAA0936850.1"/>
    </source>
</evidence>
<feature type="transmembrane region" description="Helical" evidence="5">
    <location>
        <begin position="42"/>
        <end position="62"/>
    </location>
</feature>
<feature type="transmembrane region" description="Helical" evidence="5">
    <location>
        <begin position="160"/>
        <end position="178"/>
    </location>
</feature>
<feature type="transmembrane region" description="Helical" evidence="5">
    <location>
        <begin position="308"/>
        <end position="330"/>
    </location>
</feature>
<comment type="subcellular location">
    <subcellularLocation>
        <location evidence="1">Cell membrane</location>
        <topology evidence="1">Multi-pass membrane protein</topology>
    </subcellularLocation>
</comment>
<feature type="transmembrane region" description="Helical" evidence="5">
    <location>
        <begin position="207"/>
        <end position="230"/>
    </location>
</feature>
<dbReference type="SUPFAM" id="SSF103473">
    <property type="entry name" value="MFS general substrate transporter"/>
    <property type="match status" value="1"/>
</dbReference>
<dbReference type="Pfam" id="PF07690">
    <property type="entry name" value="MFS_1"/>
    <property type="match status" value="1"/>
</dbReference>
<protein>
    <submittedName>
        <fullName evidence="7">MFS transporter</fullName>
    </submittedName>
</protein>
<evidence type="ECO:0000313" key="8">
    <source>
        <dbReference type="Proteomes" id="UP001501578"/>
    </source>
</evidence>
<comment type="caution">
    <text evidence="7">The sequence shown here is derived from an EMBL/GenBank/DDBJ whole genome shotgun (WGS) entry which is preliminary data.</text>
</comment>
<dbReference type="InterPro" id="IPR011701">
    <property type="entry name" value="MFS"/>
</dbReference>
<dbReference type="RefSeq" id="WP_343951995.1">
    <property type="nucleotide sequence ID" value="NZ_BAAAHQ010000023.1"/>
</dbReference>
<proteinExistence type="predicted"/>
<dbReference type="EMBL" id="BAAAHQ010000023">
    <property type="protein sequence ID" value="GAA0936850.1"/>
    <property type="molecule type" value="Genomic_DNA"/>
</dbReference>
<keyword evidence="4 5" id="KW-0472">Membrane</keyword>
<evidence type="ECO:0000256" key="2">
    <source>
        <dbReference type="ARBA" id="ARBA00022692"/>
    </source>
</evidence>
<feature type="transmembrane region" description="Helical" evidence="5">
    <location>
        <begin position="242"/>
        <end position="262"/>
    </location>
</feature>
<evidence type="ECO:0000256" key="5">
    <source>
        <dbReference type="SAM" id="Phobius"/>
    </source>
</evidence>
<organism evidence="7 8">
    <name type="scientific">Nonomuraea longicatena</name>
    <dbReference type="NCBI Taxonomy" id="83682"/>
    <lineage>
        <taxon>Bacteria</taxon>
        <taxon>Bacillati</taxon>
        <taxon>Actinomycetota</taxon>
        <taxon>Actinomycetes</taxon>
        <taxon>Streptosporangiales</taxon>
        <taxon>Streptosporangiaceae</taxon>
        <taxon>Nonomuraea</taxon>
    </lineage>
</organism>
<dbReference type="InterPro" id="IPR036259">
    <property type="entry name" value="MFS_trans_sf"/>
</dbReference>
<evidence type="ECO:0000256" key="1">
    <source>
        <dbReference type="ARBA" id="ARBA00004651"/>
    </source>
</evidence>
<feature type="transmembrane region" description="Helical" evidence="5">
    <location>
        <begin position="97"/>
        <end position="116"/>
    </location>
</feature>
<sequence>MNATVSRARVAVFCVFWLSGLVCALWSAALPAINDRLQLGEIRLGAVLLVVGLGTLTVMPVGGRLCDRFSSRRVLGVAGTLAALTLLGPAFAPSFPLMLAAAFVLGGGLGLLDVAMNAHAIEVEALYGRPVMSGFHGVWSLGGVAGGAAVAGGLHAGVDIGWVMASGALVAAVLFLFPRRALLPDGVRAQAAAPEAAGGGRPMRFHLVLLLGLVAFCAFVSEGAAADWAGLHASTVLGVSTALAPVAYTVFSATMTLVRLLGDGLRARLGPERTLRWAGLTALAGFCLVLVVSWVPGMGLPVRTALAYTGWALAGLGLATVVPVVFSAIGAHHGSDGGAGRMLSWVSMFGYVGLLSGPALIGPLAELTSLGTAMLLPAALCVVIVGLGPVVLARAAGRTGEKARVAP</sequence>
<keyword evidence="8" id="KW-1185">Reference proteome</keyword>
<evidence type="ECO:0000256" key="3">
    <source>
        <dbReference type="ARBA" id="ARBA00022989"/>
    </source>
</evidence>
<dbReference type="Gene3D" id="1.20.1250.20">
    <property type="entry name" value="MFS general substrate transporter like domains"/>
    <property type="match status" value="2"/>
</dbReference>
<dbReference type="PROSITE" id="PS50850">
    <property type="entry name" value="MFS"/>
    <property type="match status" value="1"/>
</dbReference>
<evidence type="ECO:0000259" key="6">
    <source>
        <dbReference type="PROSITE" id="PS50850"/>
    </source>
</evidence>
<feature type="transmembrane region" description="Helical" evidence="5">
    <location>
        <begin position="137"/>
        <end position="154"/>
    </location>
</feature>
<dbReference type="PANTHER" id="PTHR23514">
    <property type="entry name" value="BYPASS OF STOP CODON PROTEIN 6"/>
    <property type="match status" value="1"/>
</dbReference>
<gene>
    <name evidence="7" type="ORF">GCM10009560_45800</name>
</gene>
<accession>A0ABN1Q325</accession>
<dbReference type="PANTHER" id="PTHR23514:SF13">
    <property type="entry name" value="INNER MEMBRANE PROTEIN YBJJ"/>
    <property type="match status" value="1"/>
</dbReference>
<feature type="transmembrane region" description="Helical" evidence="5">
    <location>
        <begin position="74"/>
        <end position="91"/>
    </location>
</feature>
<keyword evidence="2 5" id="KW-0812">Transmembrane</keyword>
<feature type="transmembrane region" description="Helical" evidence="5">
    <location>
        <begin position="373"/>
        <end position="392"/>
    </location>
</feature>
<dbReference type="Proteomes" id="UP001501578">
    <property type="component" value="Unassembled WGS sequence"/>
</dbReference>
<dbReference type="InterPro" id="IPR020846">
    <property type="entry name" value="MFS_dom"/>
</dbReference>